<dbReference type="AlphaFoldDB" id="A0A7S8EA75"/>
<sequence>MMKASKSTHNLFTGILIIATICISTLSLCGWLIAWCLDGANVKRPLFLGILLIVGIVILLWQIWRTQSCTKELLNLVKVDMPADVRTLISGRNIDPEKVVLVQSSEPTAFCFGFLNPQVCLSTGLVNLLSKKQLQAVLLHEDYHRQRCDPLRILLLNTLCSTLFFLPFVQEWRRLFEIQLELNADQYAVELTGKGALAGALYQLLSHASHPTLINNKGVVAAGLSANNLRVAALLGNRSTPERISLRSIISTTFILWVLCFILMT</sequence>
<accession>A0A7S8EA75</accession>
<evidence type="ECO:0000259" key="2">
    <source>
        <dbReference type="Pfam" id="PF05569"/>
    </source>
</evidence>
<feature type="transmembrane region" description="Helical" evidence="1">
    <location>
        <begin position="244"/>
        <end position="264"/>
    </location>
</feature>
<proteinExistence type="predicted"/>
<feature type="transmembrane region" description="Helical" evidence="1">
    <location>
        <begin position="153"/>
        <end position="170"/>
    </location>
</feature>
<dbReference type="InterPro" id="IPR052173">
    <property type="entry name" value="Beta-lactam_resp_regulator"/>
</dbReference>
<gene>
    <name evidence="3" type="ORF">G4Y79_01715</name>
</gene>
<dbReference type="PANTHER" id="PTHR34978:SF3">
    <property type="entry name" value="SLR0241 PROTEIN"/>
    <property type="match status" value="1"/>
</dbReference>
<keyword evidence="1" id="KW-0812">Transmembrane</keyword>
<feature type="transmembrane region" description="Helical" evidence="1">
    <location>
        <begin position="46"/>
        <end position="64"/>
    </location>
</feature>
<feature type="domain" description="Peptidase M56" evidence="2">
    <location>
        <begin position="47"/>
        <end position="191"/>
    </location>
</feature>
<dbReference type="RefSeq" id="WP_195171188.1">
    <property type="nucleotide sequence ID" value="NZ_CP062983.1"/>
</dbReference>
<dbReference type="EMBL" id="CP062983">
    <property type="protein sequence ID" value="QPC83119.1"/>
    <property type="molecule type" value="Genomic_DNA"/>
</dbReference>
<name>A0A7S8EA75_9CHLR</name>
<organism evidence="3 4">
    <name type="scientific">Phototrophicus methaneseepsis</name>
    <dbReference type="NCBI Taxonomy" id="2710758"/>
    <lineage>
        <taxon>Bacteria</taxon>
        <taxon>Bacillati</taxon>
        <taxon>Chloroflexota</taxon>
        <taxon>Candidatus Thermofontia</taxon>
        <taxon>Phototrophicales</taxon>
        <taxon>Phototrophicaceae</taxon>
        <taxon>Phototrophicus</taxon>
    </lineage>
</organism>
<keyword evidence="1" id="KW-1133">Transmembrane helix</keyword>
<evidence type="ECO:0000313" key="4">
    <source>
        <dbReference type="Proteomes" id="UP000594468"/>
    </source>
</evidence>
<dbReference type="KEGG" id="pmet:G4Y79_01715"/>
<dbReference type="PANTHER" id="PTHR34978">
    <property type="entry name" value="POSSIBLE SENSOR-TRANSDUCER PROTEIN BLAR"/>
    <property type="match status" value="1"/>
</dbReference>
<evidence type="ECO:0000256" key="1">
    <source>
        <dbReference type="SAM" id="Phobius"/>
    </source>
</evidence>
<keyword evidence="1" id="KW-0472">Membrane</keyword>
<keyword evidence="4" id="KW-1185">Reference proteome</keyword>
<dbReference type="Proteomes" id="UP000594468">
    <property type="component" value="Chromosome"/>
</dbReference>
<feature type="transmembrane region" description="Helical" evidence="1">
    <location>
        <begin position="12"/>
        <end position="34"/>
    </location>
</feature>
<protein>
    <submittedName>
        <fullName evidence="3">M56 family metallopeptidase</fullName>
    </submittedName>
</protein>
<dbReference type="InterPro" id="IPR008756">
    <property type="entry name" value="Peptidase_M56"/>
</dbReference>
<dbReference type="Pfam" id="PF05569">
    <property type="entry name" value="Peptidase_M56"/>
    <property type="match status" value="1"/>
</dbReference>
<dbReference type="Gene3D" id="3.30.2010.10">
    <property type="entry name" value="Metalloproteases ('zincins'), catalytic domain"/>
    <property type="match status" value="1"/>
</dbReference>
<evidence type="ECO:0000313" key="3">
    <source>
        <dbReference type="EMBL" id="QPC83119.1"/>
    </source>
</evidence>
<reference evidence="3 4" key="1">
    <citation type="submission" date="2020-02" db="EMBL/GenBank/DDBJ databases">
        <authorList>
            <person name="Zheng R.K."/>
            <person name="Sun C.M."/>
        </authorList>
    </citation>
    <scope>NUCLEOTIDE SEQUENCE [LARGE SCALE GENOMIC DNA]</scope>
    <source>
        <strain evidence="4">rifampicinis</strain>
    </source>
</reference>
<dbReference type="CDD" id="cd07326">
    <property type="entry name" value="M56_BlaR1_MecR1_like"/>
    <property type="match status" value="1"/>
</dbReference>